<proteinExistence type="predicted"/>
<dbReference type="AlphaFoldDB" id="A0A151MUQ2"/>
<reference evidence="1 2" key="1">
    <citation type="journal article" date="2012" name="Genome Biol.">
        <title>Sequencing three crocodilian genomes to illuminate the evolution of archosaurs and amniotes.</title>
        <authorList>
            <person name="St John J.A."/>
            <person name="Braun E.L."/>
            <person name="Isberg S.R."/>
            <person name="Miles L.G."/>
            <person name="Chong A.Y."/>
            <person name="Gongora J."/>
            <person name="Dalzell P."/>
            <person name="Moran C."/>
            <person name="Bed'hom B."/>
            <person name="Abzhanov A."/>
            <person name="Burgess S.C."/>
            <person name="Cooksey A.M."/>
            <person name="Castoe T.A."/>
            <person name="Crawford N.G."/>
            <person name="Densmore L.D."/>
            <person name="Drew J.C."/>
            <person name="Edwards S.V."/>
            <person name="Faircloth B.C."/>
            <person name="Fujita M.K."/>
            <person name="Greenwold M.J."/>
            <person name="Hoffmann F.G."/>
            <person name="Howard J.M."/>
            <person name="Iguchi T."/>
            <person name="Janes D.E."/>
            <person name="Khan S.Y."/>
            <person name="Kohno S."/>
            <person name="de Koning A.J."/>
            <person name="Lance S.L."/>
            <person name="McCarthy F.M."/>
            <person name="McCormack J.E."/>
            <person name="Merchant M.E."/>
            <person name="Peterson D.G."/>
            <person name="Pollock D.D."/>
            <person name="Pourmand N."/>
            <person name="Raney B.J."/>
            <person name="Roessler K.A."/>
            <person name="Sanford J.R."/>
            <person name="Sawyer R.H."/>
            <person name="Schmidt C.J."/>
            <person name="Triplett E.W."/>
            <person name="Tuberville T.D."/>
            <person name="Venegas-Anaya M."/>
            <person name="Howard J.T."/>
            <person name="Jarvis E.D."/>
            <person name="Guillette L.J.Jr."/>
            <person name="Glenn T.C."/>
            <person name="Green R.E."/>
            <person name="Ray D.A."/>
        </authorList>
    </citation>
    <scope>NUCLEOTIDE SEQUENCE [LARGE SCALE GENOMIC DNA]</scope>
    <source>
        <strain evidence="1">KSC_2009_1</strain>
    </source>
</reference>
<organism evidence="1 2">
    <name type="scientific">Alligator mississippiensis</name>
    <name type="common">American alligator</name>
    <dbReference type="NCBI Taxonomy" id="8496"/>
    <lineage>
        <taxon>Eukaryota</taxon>
        <taxon>Metazoa</taxon>
        <taxon>Chordata</taxon>
        <taxon>Craniata</taxon>
        <taxon>Vertebrata</taxon>
        <taxon>Euteleostomi</taxon>
        <taxon>Archelosauria</taxon>
        <taxon>Archosauria</taxon>
        <taxon>Crocodylia</taxon>
        <taxon>Alligatoridae</taxon>
        <taxon>Alligatorinae</taxon>
        <taxon>Alligator</taxon>
    </lineage>
</organism>
<evidence type="ECO:0000313" key="1">
    <source>
        <dbReference type="EMBL" id="KYO28225.1"/>
    </source>
</evidence>
<protein>
    <submittedName>
        <fullName evidence="1">Uncharacterized protein</fullName>
    </submittedName>
</protein>
<name>A0A151MUQ2_ALLMI</name>
<dbReference type="Proteomes" id="UP000050525">
    <property type="component" value="Unassembled WGS sequence"/>
</dbReference>
<accession>A0A151MUQ2</accession>
<dbReference type="EMBL" id="AKHW03004973">
    <property type="protein sequence ID" value="KYO28225.1"/>
    <property type="molecule type" value="Genomic_DNA"/>
</dbReference>
<gene>
    <name evidence="1" type="ORF">Y1Q_0010916</name>
</gene>
<comment type="caution">
    <text evidence="1">The sequence shown here is derived from an EMBL/GenBank/DDBJ whole genome shotgun (WGS) entry which is preliminary data.</text>
</comment>
<sequence length="69" mass="7737">MQIWETIMGLQDNFHTVLGKEMTVLALSQVGDLQETAGSSAGLWEVKWLKLMRKGGDVKDLLGINQCRF</sequence>
<keyword evidence="2" id="KW-1185">Reference proteome</keyword>
<evidence type="ECO:0000313" key="2">
    <source>
        <dbReference type="Proteomes" id="UP000050525"/>
    </source>
</evidence>